<reference evidence="2 3" key="1">
    <citation type="submission" date="2016-03" db="EMBL/GenBank/DDBJ databases">
        <authorList>
            <person name="Cho S.-Y."/>
            <person name="Lim S."/>
            <person name="Kim H."/>
            <person name="Soh E.H."/>
            <person name="Moon J.S."/>
        </authorList>
    </citation>
    <scope>NUCLEOTIDE SEQUENCE [LARGE SCALE GENOMIC DNA]</scope>
    <source>
        <strain evidence="2 3">KCTC 3810</strain>
    </source>
</reference>
<name>A0ABX2V602_9BACL</name>
<feature type="transmembrane region" description="Helical" evidence="1">
    <location>
        <begin position="50"/>
        <end position="66"/>
    </location>
</feature>
<dbReference type="EMBL" id="LVVL01000018">
    <property type="protein sequence ID" value="OAN10283.1"/>
    <property type="molecule type" value="Genomic_DNA"/>
</dbReference>
<accession>A0ABX2V602</accession>
<keyword evidence="1" id="KW-0472">Membrane</keyword>
<evidence type="ECO:0000313" key="3">
    <source>
        <dbReference type="Proteomes" id="UP000078447"/>
    </source>
</evidence>
<protein>
    <submittedName>
        <fullName evidence="2">Uncharacterized protein</fullName>
    </submittedName>
</protein>
<feature type="transmembrane region" description="Helical" evidence="1">
    <location>
        <begin position="114"/>
        <end position="132"/>
    </location>
</feature>
<dbReference type="Proteomes" id="UP000078447">
    <property type="component" value="Unassembled WGS sequence"/>
</dbReference>
<keyword evidence="3" id="KW-1185">Reference proteome</keyword>
<evidence type="ECO:0000313" key="2">
    <source>
        <dbReference type="EMBL" id="OAN10283.1"/>
    </source>
</evidence>
<proteinExistence type="predicted"/>
<evidence type="ECO:0000256" key="1">
    <source>
        <dbReference type="SAM" id="Phobius"/>
    </source>
</evidence>
<gene>
    <name evidence="2" type="ORF">A3783_14920</name>
</gene>
<organism evidence="2 3">
    <name type="scientific">Exiguobacterium undae</name>
    <dbReference type="NCBI Taxonomy" id="169177"/>
    <lineage>
        <taxon>Bacteria</taxon>
        <taxon>Bacillati</taxon>
        <taxon>Bacillota</taxon>
        <taxon>Bacilli</taxon>
        <taxon>Bacillales</taxon>
        <taxon>Bacillales Family XII. Incertae Sedis</taxon>
        <taxon>Exiguobacterium</taxon>
    </lineage>
</organism>
<feature type="transmembrane region" description="Helical" evidence="1">
    <location>
        <begin position="21"/>
        <end position="38"/>
    </location>
</feature>
<keyword evidence="1" id="KW-1133">Transmembrane helix</keyword>
<sequence>MGEIKRQLTLDYLRFTKRARHVQTVFFLLVLVVFLFLADDLNFSEASMHYFLLVPVLGYQWTVRLLKYRYFTKRFDRMEVWDHLALPYIVITISELLLVVASQFLIPYVSRPTLIGPILVFLLSVLSLDRLVDSRIKRLDPTHLSERELILAEREARRVKY</sequence>
<keyword evidence="1" id="KW-0812">Transmembrane</keyword>
<feature type="transmembrane region" description="Helical" evidence="1">
    <location>
        <begin position="86"/>
        <end position="108"/>
    </location>
</feature>
<comment type="caution">
    <text evidence="2">The sequence shown here is derived from an EMBL/GenBank/DDBJ whole genome shotgun (WGS) entry which is preliminary data.</text>
</comment>
<dbReference type="RefSeq" id="WP_028105514.1">
    <property type="nucleotide sequence ID" value="NZ_LVVL01000018.1"/>
</dbReference>